<reference evidence="2 3" key="1">
    <citation type="submission" date="2016-10" db="EMBL/GenBank/DDBJ databases">
        <authorList>
            <person name="de Groot N.N."/>
        </authorList>
    </citation>
    <scope>NUCLEOTIDE SEQUENCE [LARGE SCALE GENOMIC DNA]</scope>
    <source>
        <strain evidence="2 3">DSM 12271</strain>
    </source>
</reference>
<dbReference type="Proteomes" id="UP000198619">
    <property type="component" value="Unassembled WGS sequence"/>
</dbReference>
<name>A0A1I0ZXM3_9CLOT</name>
<evidence type="ECO:0000313" key="2">
    <source>
        <dbReference type="EMBL" id="SFB30525.1"/>
    </source>
</evidence>
<keyword evidence="1" id="KW-1133">Transmembrane helix</keyword>
<dbReference type="EMBL" id="FOKI01000027">
    <property type="protein sequence ID" value="SFB30525.1"/>
    <property type="molecule type" value="Genomic_DNA"/>
</dbReference>
<sequence length="53" mass="6177">MFKVLRINLSKVIPYLLVFSFLLIAFVVINIKEKAKLVELLPLIMLIIVFVFL</sequence>
<evidence type="ECO:0000313" key="3">
    <source>
        <dbReference type="Proteomes" id="UP000198619"/>
    </source>
</evidence>
<dbReference type="AlphaFoldDB" id="A0A1I0ZXM3"/>
<dbReference type="RefSeq" id="WP_177199436.1">
    <property type="nucleotide sequence ID" value="NZ_FOKI01000027.1"/>
</dbReference>
<organism evidence="2 3">
    <name type="scientific">Clostridium frigidicarnis</name>
    <dbReference type="NCBI Taxonomy" id="84698"/>
    <lineage>
        <taxon>Bacteria</taxon>
        <taxon>Bacillati</taxon>
        <taxon>Bacillota</taxon>
        <taxon>Clostridia</taxon>
        <taxon>Eubacteriales</taxon>
        <taxon>Clostridiaceae</taxon>
        <taxon>Clostridium</taxon>
    </lineage>
</organism>
<keyword evidence="1" id="KW-0472">Membrane</keyword>
<dbReference type="STRING" id="84698.SAMN04488528_102723"/>
<accession>A0A1I0ZXM3</accession>
<gene>
    <name evidence="2" type="ORF">SAMN04488528_102723</name>
</gene>
<protein>
    <submittedName>
        <fullName evidence="2">Uncharacterized protein</fullName>
    </submittedName>
</protein>
<keyword evidence="3" id="KW-1185">Reference proteome</keyword>
<keyword evidence="1" id="KW-0812">Transmembrane</keyword>
<feature type="transmembrane region" description="Helical" evidence="1">
    <location>
        <begin position="12"/>
        <end position="29"/>
    </location>
</feature>
<proteinExistence type="predicted"/>
<feature type="transmembrane region" description="Helical" evidence="1">
    <location>
        <begin position="35"/>
        <end position="52"/>
    </location>
</feature>
<evidence type="ECO:0000256" key="1">
    <source>
        <dbReference type="SAM" id="Phobius"/>
    </source>
</evidence>